<feature type="signal peptide" evidence="1">
    <location>
        <begin position="1"/>
        <end position="27"/>
    </location>
</feature>
<keyword evidence="1" id="KW-0732">Signal</keyword>
<feature type="chain" id="PRO_5046579571" description="Penicillin-binding protein activator LpoB" evidence="1">
    <location>
        <begin position="28"/>
        <end position="210"/>
    </location>
</feature>
<dbReference type="Proteomes" id="UP000029443">
    <property type="component" value="Unassembled WGS sequence"/>
</dbReference>
<evidence type="ECO:0008006" key="4">
    <source>
        <dbReference type="Google" id="ProtNLM"/>
    </source>
</evidence>
<evidence type="ECO:0000313" key="2">
    <source>
        <dbReference type="EMBL" id="KGD61983.1"/>
    </source>
</evidence>
<sequence>MNAFKPIAILGAAVLVSACAPSRVDNAAGQPSVYQDVGSAGRVQGVGIESQDVVAMTDKMMRSLLSNPMVSNRPTPPRVLIDMEGFKNESTSVINLNMLAKRLQIELTRAANGRMVFVNRQNLAAIQKEREIKREGLVDGGTIRKTQATAGVDYQMFATITSQDAIDRQSQMRQRYHYISFEMVDMELGTLVWGDGFEMSKATQDNVLYR</sequence>
<comment type="caution">
    <text evidence="2">The sequence shown here is derived from an EMBL/GenBank/DDBJ whole genome shotgun (WGS) entry which is preliminary data.</text>
</comment>
<organism evidence="2 3">
    <name type="scientific">Alcanivorax jadensis T9</name>
    <dbReference type="NCBI Taxonomy" id="1177181"/>
    <lineage>
        <taxon>Bacteria</taxon>
        <taxon>Pseudomonadati</taxon>
        <taxon>Pseudomonadota</taxon>
        <taxon>Gammaproteobacteria</taxon>
        <taxon>Oceanospirillales</taxon>
        <taxon>Alcanivoracaceae</taxon>
        <taxon>Alcanivorax</taxon>
    </lineage>
</organism>
<evidence type="ECO:0000256" key="1">
    <source>
        <dbReference type="SAM" id="SignalP"/>
    </source>
</evidence>
<dbReference type="RefSeq" id="WP_035246002.1">
    <property type="nucleotide sequence ID" value="NZ_ARXU01000003.1"/>
</dbReference>
<dbReference type="EMBL" id="ARXU01000003">
    <property type="protein sequence ID" value="KGD61983.1"/>
    <property type="molecule type" value="Genomic_DNA"/>
</dbReference>
<reference evidence="2 3" key="1">
    <citation type="submission" date="2012-09" db="EMBL/GenBank/DDBJ databases">
        <title>Genome Sequence of alkane-degrading Bacterium Alcanivorax jadensis T9.</title>
        <authorList>
            <person name="Lai Q."/>
            <person name="Shao Z."/>
        </authorList>
    </citation>
    <scope>NUCLEOTIDE SEQUENCE [LARGE SCALE GENOMIC DNA]</scope>
    <source>
        <strain evidence="2 3">T9</strain>
    </source>
</reference>
<dbReference type="InterPro" id="IPR014094">
    <property type="entry name" value="LpoB"/>
</dbReference>
<protein>
    <recommendedName>
        <fullName evidence="4">Penicillin-binding protein activator LpoB</fullName>
    </recommendedName>
</protein>
<gene>
    <name evidence="2" type="ORF">T9A_01192</name>
</gene>
<dbReference type="Gene3D" id="3.40.50.10610">
    <property type="entry name" value="ABC-type transport auxiliary lipoprotein component"/>
    <property type="match status" value="1"/>
</dbReference>
<evidence type="ECO:0000313" key="3">
    <source>
        <dbReference type="Proteomes" id="UP000029443"/>
    </source>
</evidence>
<keyword evidence="3" id="KW-1185">Reference proteome</keyword>
<proteinExistence type="predicted"/>
<dbReference type="Pfam" id="PF13036">
    <property type="entry name" value="LpoB"/>
    <property type="match status" value="1"/>
</dbReference>
<name>A0ABR4WF41_9GAMM</name>
<dbReference type="PROSITE" id="PS51257">
    <property type="entry name" value="PROKAR_LIPOPROTEIN"/>
    <property type="match status" value="1"/>
</dbReference>
<accession>A0ABR4WF41</accession>